<dbReference type="CDD" id="cd11613">
    <property type="entry name" value="SAF_AH_GD"/>
    <property type="match status" value="1"/>
</dbReference>
<dbReference type="SMART" id="SM00858">
    <property type="entry name" value="SAF"/>
    <property type="match status" value="1"/>
</dbReference>
<keyword evidence="1" id="KW-0456">Lyase</keyword>
<dbReference type="InterPro" id="IPR013974">
    <property type="entry name" value="SAF"/>
</dbReference>
<organism evidence="3 4">
    <name type="scientific">Sporolactobacillus nakayamae</name>
    <dbReference type="NCBI Taxonomy" id="269670"/>
    <lineage>
        <taxon>Bacteria</taxon>
        <taxon>Bacillati</taxon>
        <taxon>Bacillota</taxon>
        <taxon>Bacilli</taxon>
        <taxon>Bacillales</taxon>
        <taxon>Sporolactobacillaceae</taxon>
        <taxon>Sporolactobacillus</taxon>
    </lineage>
</organism>
<dbReference type="EMBL" id="FOOY01000022">
    <property type="protein sequence ID" value="SFG78788.1"/>
    <property type="molecule type" value="Genomic_DNA"/>
</dbReference>
<accession>A0A1I2UP01</accession>
<gene>
    <name evidence="3" type="ORF">SAMN02982927_02765</name>
</gene>
<feature type="domain" description="SAF" evidence="2">
    <location>
        <begin position="13"/>
        <end position="89"/>
    </location>
</feature>
<dbReference type="RefSeq" id="WP_093673935.1">
    <property type="nucleotide sequence ID" value="NZ_FOOY01000022.1"/>
</dbReference>
<evidence type="ECO:0000256" key="1">
    <source>
        <dbReference type="ARBA" id="ARBA00023239"/>
    </source>
</evidence>
<dbReference type="Pfam" id="PF08666">
    <property type="entry name" value="SAF"/>
    <property type="match status" value="1"/>
</dbReference>
<protein>
    <submittedName>
        <fullName evidence="3">Altronate dehydratase small subunit</fullName>
    </submittedName>
</protein>
<dbReference type="Proteomes" id="UP000198752">
    <property type="component" value="Unassembled WGS sequence"/>
</dbReference>
<dbReference type="GO" id="GO:0016829">
    <property type="term" value="F:lyase activity"/>
    <property type="evidence" value="ECO:0007669"/>
    <property type="project" value="UniProtKB-KW"/>
</dbReference>
<sequence length="99" mass="11404">MNKKQALLIHRKDHVATLLCPVAPGDRVTIIHNKSEIDQITVRETIDVYHKIAIQDIQPMQPVNKYGEVIGRAGKFIKKGQWVHVFNLESVMNHENKRL</sequence>
<evidence type="ECO:0000259" key="2">
    <source>
        <dbReference type="SMART" id="SM00858"/>
    </source>
</evidence>
<evidence type="ECO:0000313" key="4">
    <source>
        <dbReference type="Proteomes" id="UP000198752"/>
    </source>
</evidence>
<name>A0A1I2UP01_9BACL</name>
<dbReference type="InterPro" id="IPR044144">
    <property type="entry name" value="SAF_UxaA/GarD"/>
</dbReference>
<dbReference type="Gene3D" id="2.30.130.110">
    <property type="match status" value="1"/>
</dbReference>
<proteinExistence type="predicted"/>
<reference evidence="4" key="1">
    <citation type="submission" date="2016-10" db="EMBL/GenBank/DDBJ databases">
        <authorList>
            <person name="Varghese N."/>
            <person name="Submissions S."/>
        </authorList>
    </citation>
    <scope>NUCLEOTIDE SEQUENCE [LARGE SCALE GENOMIC DNA]</scope>
    <source>
        <strain evidence="4">ATCC 700379</strain>
    </source>
</reference>
<evidence type="ECO:0000313" key="3">
    <source>
        <dbReference type="EMBL" id="SFG78788.1"/>
    </source>
</evidence>
<dbReference type="AlphaFoldDB" id="A0A1I2UP01"/>
<dbReference type="STRING" id="269670.SAMN02982927_02765"/>
<keyword evidence="4" id="KW-1185">Reference proteome</keyword>
<dbReference type="OrthoDB" id="9804574at2"/>